<dbReference type="RefSeq" id="WP_151002573.1">
    <property type="nucleotide sequence ID" value="NZ_BPQY01000494.1"/>
</dbReference>
<evidence type="ECO:0000313" key="1">
    <source>
        <dbReference type="EMBL" id="KAB1076647.1"/>
    </source>
</evidence>
<evidence type="ECO:0000313" key="2">
    <source>
        <dbReference type="Proteomes" id="UP000474159"/>
    </source>
</evidence>
<organism evidence="1 2">
    <name type="scientific">Methylobacterium soli</name>
    <dbReference type="NCBI Taxonomy" id="553447"/>
    <lineage>
        <taxon>Bacteria</taxon>
        <taxon>Pseudomonadati</taxon>
        <taxon>Pseudomonadota</taxon>
        <taxon>Alphaproteobacteria</taxon>
        <taxon>Hyphomicrobiales</taxon>
        <taxon>Methylobacteriaceae</taxon>
        <taxon>Methylobacterium</taxon>
    </lineage>
</organism>
<dbReference type="OrthoDB" id="6400380at2"/>
<protein>
    <submittedName>
        <fullName evidence="1">Uncharacterized protein</fullName>
    </submittedName>
</protein>
<keyword evidence="2" id="KW-1185">Reference proteome</keyword>
<dbReference type="AlphaFoldDB" id="A0A6L3SSX3"/>
<dbReference type="Proteomes" id="UP000474159">
    <property type="component" value="Unassembled WGS sequence"/>
</dbReference>
<gene>
    <name evidence="1" type="ORF">F6X53_22380</name>
</gene>
<comment type="caution">
    <text evidence="1">The sequence shown here is derived from an EMBL/GenBank/DDBJ whole genome shotgun (WGS) entry which is preliminary data.</text>
</comment>
<sequence>MAQVEDVPMSRQEFSVAYDGPTRADDHSIDVRNLAPALMAFGKLLREANTEFNGKKSTTKVLVVSDFEHKCFNINFKLVVGLYEQAKLLLGIDQVKTAKEVLECIGLLKGPLAGGGVVAAGGISFIKYLQWRKGRDVIEEKTDTSRSGTVKVTIKGDGNSVYLTPEIYNLSKNARALRATQDAFLPLGQDGFDTMRVSNEAGAIAEEFTPKEVTDIAASCAKGIEESKEVNEPEIEEIPAWLSV</sequence>
<accession>A0A6L3SSX3</accession>
<proteinExistence type="predicted"/>
<name>A0A6L3SSX3_9HYPH</name>
<reference evidence="1 2" key="1">
    <citation type="submission" date="2019-09" db="EMBL/GenBank/DDBJ databases">
        <title>YIM 48816 draft genome.</title>
        <authorList>
            <person name="Jiang L."/>
        </authorList>
    </citation>
    <scope>NUCLEOTIDE SEQUENCE [LARGE SCALE GENOMIC DNA]</scope>
    <source>
        <strain evidence="1 2">YIM 48816</strain>
    </source>
</reference>
<dbReference type="EMBL" id="VZZK01000028">
    <property type="protein sequence ID" value="KAB1076647.1"/>
    <property type="molecule type" value="Genomic_DNA"/>
</dbReference>